<dbReference type="AlphaFoldDB" id="A0A6J0B9N0"/>
<evidence type="ECO:0000313" key="6">
    <source>
        <dbReference type="Proteomes" id="UP000829291"/>
    </source>
</evidence>
<dbReference type="PANTHER" id="PTHR11851:SF226">
    <property type="entry name" value="CYTOCHROME B-C1 COMPLEX SUBUNIT 2, MITOCHONDRIAL"/>
    <property type="match status" value="1"/>
</dbReference>
<gene>
    <name evidence="7" type="primary">LOC107217743</name>
</gene>
<dbReference type="InterPro" id="IPR050361">
    <property type="entry name" value="MPP/UQCRC_Complex"/>
</dbReference>
<dbReference type="KEGG" id="nlo:107217743"/>
<evidence type="ECO:0000259" key="4">
    <source>
        <dbReference type="Pfam" id="PF00675"/>
    </source>
</evidence>
<dbReference type="GeneID" id="107217743"/>
<feature type="domain" description="Peptidase M16 N-terminal" evidence="4">
    <location>
        <begin position="45"/>
        <end position="188"/>
    </location>
</feature>
<proteinExistence type="predicted"/>
<sequence length="444" mass="47275">MACSAVRAPLLRNTTVRHYAAAAAATQSAPAQNLDIQVLSNKITVATLDNDSPVTQVSVTFKAGPRNETYETQGTSHVLRLAAGLTTNRSSAFGITRNIQQIGGNLTATTDRESIAYTLQCTRDKLDVGLKFLEDVATRQVFKPWELNDQIPRLRYELSSIPETTRVLELLHKAAYRKGLGYSLYSPKQRIGKIGTENLQHFVNTWFTGPRCAVVATGVSQEQLNKFASQLQVGSSESSGEPARYFGGELRKERSSSLATVAVAVEGAGLNKEKEAIAFAILQRAAGTGPHVKWGSTSAPLYRTVATAAGKDPFAVSALNASYSDSGIFGFILTAPGNIAGTLTTAASKWLLKPSVTDADISRGKAELKAAVLYATDNSIARHESLAQQALFKGTVASPSAIIAEIEKVSAADVKNVAAKIGKGKLSMAGIGDLDTVPYVEELK</sequence>
<keyword evidence="2" id="KW-0809">Transit peptide</keyword>
<evidence type="ECO:0000256" key="1">
    <source>
        <dbReference type="ARBA" id="ARBA00004173"/>
    </source>
</evidence>
<dbReference type="GO" id="GO:0005739">
    <property type="term" value="C:mitochondrion"/>
    <property type="evidence" value="ECO:0007669"/>
    <property type="project" value="UniProtKB-SubCell"/>
</dbReference>
<dbReference type="Pfam" id="PF00675">
    <property type="entry name" value="Peptidase_M16"/>
    <property type="match status" value="1"/>
</dbReference>
<dbReference type="OrthoDB" id="6369905at2759"/>
<dbReference type="FunFam" id="3.30.830.10:FF:000039">
    <property type="entry name" value="Ubiquinol-cytochrome c reductase core subunit 2"/>
    <property type="match status" value="1"/>
</dbReference>
<dbReference type="Gene3D" id="3.30.830.10">
    <property type="entry name" value="Metalloenzyme, LuxS/M16 peptidase-like"/>
    <property type="match status" value="2"/>
</dbReference>
<dbReference type="FunFam" id="3.30.830.10:FF:000021">
    <property type="entry name" value="Cytochrome b-c1 complex subunit 2"/>
    <property type="match status" value="1"/>
</dbReference>
<dbReference type="InParanoid" id="A0A6J0B9N0"/>
<evidence type="ECO:0000256" key="2">
    <source>
        <dbReference type="ARBA" id="ARBA00022946"/>
    </source>
</evidence>
<dbReference type="CTD" id="39846"/>
<keyword evidence="6" id="KW-1185">Reference proteome</keyword>
<protein>
    <submittedName>
        <fullName evidence="7">Cytochrome b-c1 complex subunit 2, mitochondrial</fullName>
    </submittedName>
</protein>
<evidence type="ECO:0000256" key="3">
    <source>
        <dbReference type="ARBA" id="ARBA00023128"/>
    </source>
</evidence>
<dbReference type="GO" id="GO:0046872">
    <property type="term" value="F:metal ion binding"/>
    <property type="evidence" value="ECO:0007669"/>
    <property type="project" value="InterPro"/>
</dbReference>
<dbReference type="GO" id="GO:0016020">
    <property type="term" value="C:membrane"/>
    <property type="evidence" value="ECO:0007669"/>
    <property type="project" value="UniProtKB-ARBA"/>
</dbReference>
<dbReference type="PANTHER" id="PTHR11851">
    <property type="entry name" value="METALLOPROTEASE"/>
    <property type="match status" value="1"/>
</dbReference>
<dbReference type="Pfam" id="PF05193">
    <property type="entry name" value="Peptidase_M16_C"/>
    <property type="match status" value="1"/>
</dbReference>
<comment type="subcellular location">
    <subcellularLocation>
        <location evidence="1">Mitochondrion</location>
    </subcellularLocation>
</comment>
<dbReference type="InterPro" id="IPR011249">
    <property type="entry name" value="Metalloenz_LuxS/M16"/>
</dbReference>
<accession>A0A6J0B9N0</accession>
<feature type="domain" description="Peptidase M16 C-terminal" evidence="5">
    <location>
        <begin position="196"/>
        <end position="342"/>
    </location>
</feature>
<reference evidence="7" key="1">
    <citation type="submission" date="2025-08" db="UniProtKB">
        <authorList>
            <consortium name="RefSeq"/>
        </authorList>
    </citation>
    <scope>IDENTIFICATION</scope>
    <source>
        <tissue evidence="7">Thorax and Abdomen</tissue>
    </source>
</reference>
<dbReference type="RefSeq" id="XP_015510872.1">
    <property type="nucleotide sequence ID" value="XM_015655386.2"/>
</dbReference>
<dbReference type="InterPro" id="IPR011765">
    <property type="entry name" value="Pept_M16_N"/>
</dbReference>
<dbReference type="SUPFAM" id="SSF63411">
    <property type="entry name" value="LuxS/MPP-like metallohydrolase"/>
    <property type="match status" value="2"/>
</dbReference>
<organism evidence="7">
    <name type="scientific">Neodiprion lecontei</name>
    <name type="common">Redheaded pine sawfly</name>
    <dbReference type="NCBI Taxonomy" id="441921"/>
    <lineage>
        <taxon>Eukaryota</taxon>
        <taxon>Metazoa</taxon>
        <taxon>Ecdysozoa</taxon>
        <taxon>Arthropoda</taxon>
        <taxon>Hexapoda</taxon>
        <taxon>Insecta</taxon>
        <taxon>Pterygota</taxon>
        <taxon>Neoptera</taxon>
        <taxon>Endopterygota</taxon>
        <taxon>Hymenoptera</taxon>
        <taxon>Tenthredinoidea</taxon>
        <taxon>Diprionidae</taxon>
        <taxon>Diprioninae</taxon>
        <taxon>Neodiprion</taxon>
    </lineage>
</organism>
<evidence type="ECO:0000259" key="5">
    <source>
        <dbReference type="Pfam" id="PF05193"/>
    </source>
</evidence>
<keyword evidence="3" id="KW-0496">Mitochondrion</keyword>
<dbReference type="Proteomes" id="UP000829291">
    <property type="component" value="Chromosome 1"/>
</dbReference>
<dbReference type="FunCoup" id="A0A6J0B9N0">
    <property type="interactions" value="1008"/>
</dbReference>
<dbReference type="InterPro" id="IPR007863">
    <property type="entry name" value="Peptidase_M16_C"/>
</dbReference>
<name>A0A6J0B9N0_NEOLC</name>
<evidence type="ECO:0000313" key="7">
    <source>
        <dbReference type="RefSeq" id="XP_015510872.1"/>
    </source>
</evidence>